<dbReference type="EMBL" id="JACOOT010000021">
    <property type="protein sequence ID" value="MBC5651322.1"/>
    <property type="molecule type" value="Genomic_DNA"/>
</dbReference>
<evidence type="ECO:0000313" key="1">
    <source>
        <dbReference type="EMBL" id="MBC5651322.1"/>
    </source>
</evidence>
<evidence type="ECO:0000313" key="2">
    <source>
        <dbReference type="Proteomes" id="UP000652847"/>
    </source>
</evidence>
<dbReference type="Proteomes" id="UP000652847">
    <property type="component" value="Unassembled WGS sequence"/>
</dbReference>
<dbReference type="Pfam" id="PF14284">
    <property type="entry name" value="PcfJ"/>
    <property type="match status" value="1"/>
</dbReference>
<proteinExistence type="predicted"/>
<accession>A0A8I0DS45</accession>
<protein>
    <submittedName>
        <fullName evidence="1">PcfJ domain-containing protein</fullName>
    </submittedName>
</protein>
<organism evidence="1 2">
    <name type="scientific">Blautia segnis</name>
    <dbReference type="NCBI Taxonomy" id="2763030"/>
    <lineage>
        <taxon>Bacteria</taxon>
        <taxon>Bacillati</taxon>
        <taxon>Bacillota</taxon>
        <taxon>Clostridia</taxon>
        <taxon>Lachnospirales</taxon>
        <taxon>Lachnospiraceae</taxon>
        <taxon>Blautia</taxon>
    </lineage>
</organism>
<name>A0A8I0DS45_9FIRM</name>
<dbReference type="InterPro" id="IPR025586">
    <property type="entry name" value="PcfJ"/>
</dbReference>
<sequence length="720" mass="86069">MEKRKLKKMKVLEPSEEMVLAAESDIPVIGNMAYDRMKYPIGLFIQAEMDENILKIGFFVTDILTAGGRRPLYTLFIDKEKDCFIGYDYRLKKWTNKMLDKIELPKGVKGDHAWCDLNSRSQIWETLGEEYRKDNVCYGLFHFEDQVRERQKIQKHLKRTTAWDQIMKYVRETPKDWEKWLKKVGITQNYIFYEYSRKKNITGYCTWCEKNVVVNGVKHNRTGKCPNCRHKIQYKAVGRQRMVKSKEETAYLLQTCGDNFVIREFRADVKYDMVAYTKPVYNWRELRRYVFDKDLNEKEFYWGYYHGTEENRWIHGSLNTYNPYCWGNCRYELRYPGHIYKKSLHGIKNNQLKRSGFHELARKSETVEPVAYFHRLKQYPYLEQLIKAGLNELAKEIIGNSTSIFYKEADSLGHALGIDMFRLNRLRNNHGGKVFLQWLIYEKGFKKVMKDNVISWFSKWQICPEELLFVLDRMRPEQIKNYLEKQAKESEKKPKELIGTWKDYLDMASKLGIDVKDPIIYRVRKLEKRHNELVQLMIEKKMDIKAEEIAEKFPGIENVCENLRKYEYSDHTFQIVAPRKIKDILEEGEELQHCIIGKDTYFARMVKQESYLLFLRKKNAPQKPYYTLEVEPDGTVRQKRTYFNRQNPDIKQAEKFLLRWQKQLSRKLNKEDKILSLKSRDLRKKEIEDLREKKIKVNGFGFTGKLLADILEEDLMENAA</sequence>
<dbReference type="AlphaFoldDB" id="A0A8I0DS45"/>
<reference evidence="1 2" key="1">
    <citation type="submission" date="2020-08" db="EMBL/GenBank/DDBJ databases">
        <title>Genome public.</title>
        <authorList>
            <person name="Liu C."/>
            <person name="Sun Q."/>
        </authorList>
    </citation>
    <scope>NUCLEOTIDE SEQUENCE [LARGE SCALE GENOMIC DNA]</scope>
    <source>
        <strain evidence="1 2">BX17</strain>
    </source>
</reference>
<dbReference type="RefSeq" id="WP_186901359.1">
    <property type="nucleotide sequence ID" value="NZ_JACOOT010000021.1"/>
</dbReference>
<keyword evidence="2" id="KW-1185">Reference proteome</keyword>
<comment type="caution">
    <text evidence="1">The sequence shown here is derived from an EMBL/GenBank/DDBJ whole genome shotgun (WGS) entry which is preliminary data.</text>
</comment>
<gene>
    <name evidence="1" type="ORF">H8S54_09405</name>
</gene>